<dbReference type="EMBL" id="ABCK01000012">
    <property type="protein sequence ID" value="EDM27029.1"/>
    <property type="molecule type" value="Genomic_DNA"/>
</dbReference>
<dbReference type="STRING" id="313628.LNTAR_07289"/>
<dbReference type="RefSeq" id="WP_007279236.1">
    <property type="nucleotide sequence ID" value="NZ_ABCK01000012.1"/>
</dbReference>
<evidence type="ECO:0000313" key="1">
    <source>
        <dbReference type="EMBL" id="EDM27029.1"/>
    </source>
</evidence>
<gene>
    <name evidence="1" type="ORF">LNTAR_07289</name>
</gene>
<sequence>MSYKILFIFEGQKTEPKIGDCLQHHFFSEDSSIIYSVFGSNIYSLYDVLRRDEHADVFEVLKEQMPSSQGLQDLDSSDIGEIYLFFDHDGHDTRADNSKILNLLATFNNETDNGLLYINYPMVEAIKELEPFKNKVCAISDNRRYKSTFSGTNPYNDLQQISKSNWNEIIVKHLRKANWIVNNDYDLPIKNSVEQFDVYKKQIDDYITPSNCVSILSAFPLFIDNYFKDEQLDYR</sequence>
<proteinExistence type="predicted"/>
<dbReference type="AlphaFoldDB" id="A6DMZ3"/>
<protein>
    <submittedName>
        <fullName evidence="1">Uncharacterized protein</fullName>
    </submittedName>
</protein>
<accession>A6DMZ3</accession>
<evidence type="ECO:0000313" key="2">
    <source>
        <dbReference type="Proteomes" id="UP000004947"/>
    </source>
</evidence>
<organism evidence="1 2">
    <name type="scientific">Lentisphaera araneosa HTCC2155</name>
    <dbReference type="NCBI Taxonomy" id="313628"/>
    <lineage>
        <taxon>Bacteria</taxon>
        <taxon>Pseudomonadati</taxon>
        <taxon>Lentisphaerota</taxon>
        <taxon>Lentisphaeria</taxon>
        <taxon>Lentisphaerales</taxon>
        <taxon>Lentisphaeraceae</taxon>
        <taxon>Lentisphaera</taxon>
    </lineage>
</organism>
<dbReference type="eggNOG" id="ENOG5032SEQ">
    <property type="taxonomic scope" value="Bacteria"/>
</dbReference>
<dbReference type="Proteomes" id="UP000004947">
    <property type="component" value="Unassembled WGS sequence"/>
</dbReference>
<reference evidence="1 2" key="1">
    <citation type="journal article" date="2010" name="J. Bacteriol.">
        <title>Genome sequence of Lentisphaera araneosa HTCC2155T, the type species of the order Lentisphaerales in the phylum Lentisphaerae.</title>
        <authorList>
            <person name="Thrash J.C."/>
            <person name="Cho J.C."/>
            <person name="Vergin K.L."/>
            <person name="Morris R.M."/>
            <person name="Giovannoni S.J."/>
        </authorList>
    </citation>
    <scope>NUCLEOTIDE SEQUENCE [LARGE SCALE GENOMIC DNA]</scope>
    <source>
        <strain evidence="1 2">HTCC2155</strain>
    </source>
</reference>
<comment type="caution">
    <text evidence="1">The sequence shown here is derived from an EMBL/GenBank/DDBJ whole genome shotgun (WGS) entry which is preliminary data.</text>
</comment>
<keyword evidence="2" id="KW-1185">Reference proteome</keyword>
<name>A6DMZ3_9BACT</name>